<dbReference type="InterPro" id="IPR008969">
    <property type="entry name" value="CarboxyPept-like_regulatory"/>
</dbReference>
<dbReference type="NCBIfam" id="TIGR04057">
    <property type="entry name" value="SusC_RagA_signa"/>
    <property type="match status" value="1"/>
</dbReference>
<dbReference type="Gene3D" id="2.170.130.10">
    <property type="entry name" value="TonB-dependent receptor, plug domain"/>
    <property type="match status" value="1"/>
</dbReference>
<comment type="caution">
    <text evidence="11">The sequence shown here is derived from an EMBL/GenBank/DDBJ whole genome shotgun (WGS) entry which is preliminary data.</text>
</comment>
<dbReference type="Proteomes" id="UP000260644">
    <property type="component" value="Unassembled WGS sequence"/>
</dbReference>
<evidence type="ECO:0000256" key="2">
    <source>
        <dbReference type="ARBA" id="ARBA00022448"/>
    </source>
</evidence>
<evidence type="ECO:0000259" key="10">
    <source>
        <dbReference type="SMART" id="SM00965"/>
    </source>
</evidence>
<keyword evidence="2" id="KW-0813">Transport</keyword>
<dbReference type="InterPro" id="IPR011662">
    <property type="entry name" value="Secretin/TonB_short_N"/>
</dbReference>
<dbReference type="NCBIfam" id="TIGR04056">
    <property type="entry name" value="OMP_RagA_SusC"/>
    <property type="match status" value="1"/>
</dbReference>
<evidence type="ECO:0000313" key="12">
    <source>
        <dbReference type="Proteomes" id="UP000260644"/>
    </source>
</evidence>
<organism evidence="11 12">
    <name type="scientific">Chitinophaga silvatica</name>
    <dbReference type="NCBI Taxonomy" id="2282649"/>
    <lineage>
        <taxon>Bacteria</taxon>
        <taxon>Pseudomonadati</taxon>
        <taxon>Bacteroidota</taxon>
        <taxon>Chitinophagia</taxon>
        <taxon>Chitinophagales</taxon>
        <taxon>Chitinophagaceae</taxon>
        <taxon>Chitinophaga</taxon>
    </lineage>
</organism>
<sequence length="1192" mass="131229">MLKTAICRQFFHALSSSQVIYSDQPGRRSRPAVRMFRLPTRILRVKSALSFIIFAACLCIPIASIAQNVSISGKGLTLKQVFSAIEKQTGYVFLTNKGALDGAQTVSLTVNNLPLRKLLDIALKDQPLEYVIQDKTIIISRKTPDGSSKNPLQAATSITSISGTVRDMDGKALEGASVRLKGINRGTTTDASGTFTLRNIDDNATIIISSLGYGVLSVPIPLLSSTANGDVIRLEKGRILKKSTVDFIFSLQNEKKQLDEVTVSTGMFDRNKETFTGLTKSYSGKDIRTASRTNVLEALSLLDPSFKVIRDNNLGSDPNQAPKVELRGSRTAPPPTPQKYSQQLKMQYEADPNQPLFILDGFEASLNTIVNLDINRIASITLLKDAASTALYGSRSANGVVVIQTLRPAPGKLMVSYSGTGTLTMPDLSGYNMMSAQELLKFQELASQGTNAPGPFAVSSTNQVLPGIKYAFRKNAVLQGVNSDWMNVPLQNSGVLNHNLSVTGGDIYFTYIAGISRNSTTGVMRGSDNSNTSGYLNLQYRTGKINVANNLTIAGNKQNGSPYGSFADYVNVPSYYVINSKDRYLESHDVSYYDPTSGSTVPNSFRYQNPLYNATLPSKNTVSGLSITNNIMANWDIFPFLRLSGNFQYNKTTGETDYFISPLNTQFDNTEANLKGSYNYNKSGTEAYNGNFTITYNKVFATKHILNANIRSGFSQTTDNRLGLTAVGFSATSEPLIYLANSFQPDARPGGSTLKKTSMELIGSVNYSYDMKYNLDLSYNMSGASSFGVDNPYKSFYAAGIGWNLGKENFLKHSKWVDQLYLTANLGLTGNQNAGSFGSRTTYILNNTPVFFGESTTLKGIGNPNLNWTKTYNLSYNLSGKFFNNILSTTLSGYRNLTDPLIMAIPVPPSLGITDGIPKNIGKITTVGFEVTIDARVINTRNWTLNLSFNSPVYYKSRYSALGDVLSKFNDSARNNGYMQRYYDGSSPDDVWAVRSLGVGQTRGFEVFLDKNGKSTFLFDKNNEVVVGSSRPVTQGNFNVRLRYKKFTIAVYSQYIISEMKFNDALYNKVENISAAGMENNQDKRALYVRWKNPGDDASFLGITNLSTGMSSRFLQKENALNVSNITFNYDILDQYSKGVKSYIRKKLGLQAFGFALSTSNIFQFKLSNIQRERGLNYPFARSVTLNLNATF</sequence>
<dbReference type="InterPro" id="IPR037066">
    <property type="entry name" value="Plug_dom_sf"/>
</dbReference>
<dbReference type="GO" id="GO:0009279">
    <property type="term" value="C:cell outer membrane"/>
    <property type="evidence" value="ECO:0007669"/>
    <property type="project" value="UniProtKB-SubCell"/>
</dbReference>
<comment type="subcellular location">
    <subcellularLocation>
        <location evidence="1 7">Cell outer membrane</location>
    </subcellularLocation>
</comment>
<dbReference type="Gene3D" id="2.60.40.1120">
    <property type="entry name" value="Carboxypeptidase-like, regulatory domain"/>
    <property type="match status" value="1"/>
</dbReference>
<feature type="domain" description="Secretin/TonB short N-terminal" evidence="10">
    <location>
        <begin position="91"/>
        <end position="142"/>
    </location>
</feature>
<dbReference type="Pfam" id="PF07660">
    <property type="entry name" value="STN"/>
    <property type="match status" value="1"/>
</dbReference>
<keyword evidence="9" id="KW-1133">Transmembrane helix</keyword>
<evidence type="ECO:0000256" key="8">
    <source>
        <dbReference type="SAM" id="MobiDB-lite"/>
    </source>
</evidence>
<keyword evidence="3" id="KW-0406">Ion transport</keyword>
<dbReference type="Gene3D" id="2.40.170.20">
    <property type="entry name" value="TonB-dependent receptor, beta-barrel domain"/>
    <property type="match status" value="1"/>
</dbReference>
<evidence type="ECO:0000256" key="5">
    <source>
        <dbReference type="ARBA" id="ARBA00023136"/>
    </source>
</evidence>
<dbReference type="SMART" id="SM00965">
    <property type="entry name" value="STN"/>
    <property type="match status" value="1"/>
</dbReference>
<proteinExistence type="inferred from homology"/>
<accession>A0A3E1Y243</accession>
<evidence type="ECO:0000256" key="7">
    <source>
        <dbReference type="RuleBase" id="RU003357"/>
    </source>
</evidence>
<keyword evidence="5 7" id="KW-0472">Membrane</keyword>
<name>A0A3E1Y243_9BACT</name>
<dbReference type="InterPro" id="IPR023996">
    <property type="entry name" value="TonB-dep_OMP_SusC/RagA"/>
</dbReference>
<dbReference type="AlphaFoldDB" id="A0A3E1Y243"/>
<evidence type="ECO:0000256" key="9">
    <source>
        <dbReference type="SAM" id="Phobius"/>
    </source>
</evidence>
<dbReference type="InterPro" id="IPR000531">
    <property type="entry name" value="Beta-barrel_TonB"/>
</dbReference>
<dbReference type="Pfam" id="PF00593">
    <property type="entry name" value="TonB_dep_Rec_b-barrel"/>
    <property type="match status" value="1"/>
</dbReference>
<dbReference type="EMBL" id="QPMM01000019">
    <property type="protein sequence ID" value="RFS18760.1"/>
    <property type="molecule type" value="Genomic_DNA"/>
</dbReference>
<evidence type="ECO:0000256" key="6">
    <source>
        <dbReference type="ARBA" id="ARBA00023237"/>
    </source>
</evidence>
<dbReference type="Pfam" id="PF07715">
    <property type="entry name" value="Plug"/>
    <property type="match status" value="1"/>
</dbReference>
<dbReference type="InterPro" id="IPR036942">
    <property type="entry name" value="Beta-barrel_TonB_sf"/>
</dbReference>
<evidence type="ECO:0000256" key="4">
    <source>
        <dbReference type="ARBA" id="ARBA00023004"/>
    </source>
</evidence>
<keyword evidence="7" id="KW-0798">TonB box</keyword>
<comment type="similarity">
    <text evidence="7">Belongs to the TonB-dependent receptor family.</text>
</comment>
<keyword evidence="12" id="KW-1185">Reference proteome</keyword>
<evidence type="ECO:0000313" key="11">
    <source>
        <dbReference type="EMBL" id="RFS18760.1"/>
    </source>
</evidence>
<dbReference type="Pfam" id="PF13715">
    <property type="entry name" value="CarbopepD_reg_2"/>
    <property type="match status" value="1"/>
</dbReference>
<dbReference type="SUPFAM" id="SSF56935">
    <property type="entry name" value="Porins"/>
    <property type="match status" value="1"/>
</dbReference>
<evidence type="ECO:0000256" key="3">
    <source>
        <dbReference type="ARBA" id="ARBA00022496"/>
    </source>
</evidence>
<dbReference type="RefSeq" id="WP_116978847.1">
    <property type="nucleotide sequence ID" value="NZ_QPMM01000019.1"/>
</dbReference>
<reference evidence="11 12" key="1">
    <citation type="submission" date="2018-07" db="EMBL/GenBank/DDBJ databases">
        <title>Chitinophaga K2CV101002-2 sp. nov., isolated from a monsoon evergreen broad-leaved forest soil.</title>
        <authorList>
            <person name="Lv Y."/>
        </authorList>
    </citation>
    <scope>NUCLEOTIDE SEQUENCE [LARGE SCALE GENOMIC DNA]</scope>
    <source>
        <strain evidence="11 12">GDMCC 1.1288</strain>
    </source>
</reference>
<dbReference type="InterPro" id="IPR012910">
    <property type="entry name" value="Plug_dom"/>
</dbReference>
<protein>
    <submittedName>
        <fullName evidence="11">SusC/RagA family TonB-linked outer membrane protein</fullName>
    </submittedName>
</protein>
<feature type="region of interest" description="Disordered" evidence="8">
    <location>
        <begin position="312"/>
        <end position="338"/>
    </location>
</feature>
<keyword evidence="4" id="KW-0408">Iron</keyword>
<feature type="transmembrane region" description="Helical" evidence="9">
    <location>
        <begin position="47"/>
        <end position="66"/>
    </location>
</feature>
<keyword evidence="3" id="KW-0410">Iron transport</keyword>
<gene>
    <name evidence="11" type="ORF">DVR12_26545</name>
</gene>
<keyword evidence="9" id="KW-0812">Transmembrane</keyword>
<dbReference type="SUPFAM" id="SSF49464">
    <property type="entry name" value="Carboxypeptidase regulatory domain-like"/>
    <property type="match status" value="1"/>
</dbReference>
<dbReference type="InterPro" id="IPR023997">
    <property type="entry name" value="TonB-dep_OMP_SusC/RagA_CS"/>
</dbReference>
<dbReference type="OrthoDB" id="604976at2"/>
<keyword evidence="6" id="KW-0998">Cell outer membrane</keyword>
<dbReference type="GO" id="GO:0006826">
    <property type="term" value="P:iron ion transport"/>
    <property type="evidence" value="ECO:0007669"/>
    <property type="project" value="UniProtKB-KW"/>
</dbReference>
<evidence type="ECO:0000256" key="1">
    <source>
        <dbReference type="ARBA" id="ARBA00004442"/>
    </source>
</evidence>